<dbReference type="PANTHER" id="PTHR11697:SF230">
    <property type="entry name" value="ZINC FINGER, MYM DOMAIN CONTAINING 1"/>
    <property type="match status" value="1"/>
</dbReference>
<dbReference type="SUPFAM" id="SSF53098">
    <property type="entry name" value="Ribonuclease H-like"/>
    <property type="match status" value="1"/>
</dbReference>
<dbReference type="InterPro" id="IPR055298">
    <property type="entry name" value="AtLOH3-like"/>
</dbReference>
<comment type="caution">
    <text evidence="2">The sequence shown here is derived from an EMBL/GenBank/DDBJ whole genome shotgun (WGS) entry which is preliminary data.</text>
</comment>
<dbReference type="GO" id="GO:0046983">
    <property type="term" value="F:protein dimerization activity"/>
    <property type="evidence" value="ECO:0007669"/>
    <property type="project" value="InterPro"/>
</dbReference>
<dbReference type="Pfam" id="PF05699">
    <property type="entry name" value="Dimer_Tnp_hAT"/>
    <property type="match status" value="1"/>
</dbReference>
<protein>
    <recommendedName>
        <fullName evidence="1">TTF-type domain-containing protein</fullName>
    </recommendedName>
</protein>
<proteinExistence type="predicted"/>
<gene>
    <name evidence="2" type="ORF">CTI12_AA453750</name>
</gene>
<dbReference type="PANTHER" id="PTHR11697">
    <property type="entry name" value="GENERAL TRANSCRIPTION FACTOR 2-RELATED ZINC FINGER PROTEIN"/>
    <property type="match status" value="1"/>
</dbReference>
<dbReference type="EMBL" id="PKPP01007754">
    <property type="protein sequence ID" value="PWA52541.1"/>
    <property type="molecule type" value="Genomic_DNA"/>
</dbReference>
<name>A0A2U1LU78_ARTAN</name>
<sequence length="562" mass="64072">MKLLADAEKSVLPTLPCLKDLTLYGIDYGSVIMVSCAIELICCSPALEDLWISGTCKNAVLPPEDHTTEVDCSRIRQLGQLRKVVFGSCRGLENEVCLIKTLLACSPVLEEMSVISWYVLSSSNQELGSRDRLRPPISSYPVNQQDEIRRTYIRLGPYQLVKSHYPLTPCGPHKRSFQASWFKRFWLLEYSDKNDAAFCFPCYLFGRKPIGRVGSDTFSLKDFTSWRKVNGGKHCPFVSHEGSSTKRNDQLQDAQLAEISHLTEIGELEGGRGSNQLQNIQKAGDTRWSSHFKSICSCCDCLVQPHHYRVDVFIVAIDSQLQELNNIFNESVSELLILSVTMDPRISFNANDICKLVTKYYPLDFTEQKRIEFRLELQHYELDNDPRLKNISSLSELCRALQIMEKSEMYPLIDRLVRLILTFPVSTATSERAFSKMKLVKTRLRSTMSDDFLKSSMILSIEREIVGTLCTEKMIDDFYCKSQRRVQMMKKRKLLPDNEKRASTTFPCLKDLTLHDIDFSSDVMTSLAIELIGAAPNSETLCINATWKNDVPPPEYYTAELD</sequence>
<dbReference type="OrthoDB" id="118159at2759"/>
<feature type="domain" description="TTF-type" evidence="1">
    <location>
        <begin position="173"/>
        <end position="265"/>
    </location>
</feature>
<reference evidence="2 3" key="1">
    <citation type="journal article" date="2018" name="Mol. Plant">
        <title>The genome of Artemisia annua provides insight into the evolution of Asteraceae family and artemisinin biosynthesis.</title>
        <authorList>
            <person name="Shen Q."/>
            <person name="Zhang L."/>
            <person name="Liao Z."/>
            <person name="Wang S."/>
            <person name="Yan T."/>
            <person name="Shi P."/>
            <person name="Liu M."/>
            <person name="Fu X."/>
            <person name="Pan Q."/>
            <person name="Wang Y."/>
            <person name="Lv Z."/>
            <person name="Lu X."/>
            <person name="Zhang F."/>
            <person name="Jiang W."/>
            <person name="Ma Y."/>
            <person name="Chen M."/>
            <person name="Hao X."/>
            <person name="Li L."/>
            <person name="Tang Y."/>
            <person name="Lv G."/>
            <person name="Zhou Y."/>
            <person name="Sun X."/>
            <person name="Brodelius P.E."/>
            <person name="Rose J.K.C."/>
            <person name="Tang K."/>
        </authorList>
    </citation>
    <scope>NUCLEOTIDE SEQUENCE [LARGE SCALE GENOMIC DNA]</scope>
    <source>
        <strain evidence="3">cv. Huhao1</strain>
        <tissue evidence="2">Leaf</tissue>
    </source>
</reference>
<organism evidence="2 3">
    <name type="scientific">Artemisia annua</name>
    <name type="common">Sweet wormwood</name>
    <dbReference type="NCBI Taxonomy" id="35608"/>
    <lineage>
        <taxon>Eukaryota</taxon>
        <taxon>Viridiplantae</taxon>
        <taxon>Streptophyta</taxon>
        <taxon>Embryophyta</taxon>
        <taxon>Tracheophyta</taxon>
        <taxon>Spermatophyta</taxon>
        <taxon>Magnoliopsida</taxon>
        <taxon>eudicotyledons</taxon>
        <taxon>Gunneridae</taxon>
        <taxon>Pentapetalae</taxon>
        <taxon>asterids</taxon>
        <taxon>campanulids</taxon>
        <taxon>Asterales</taxon>
        <taxon>Asteraceae</taxon>
        <taxon>Asteroideae</taxon>
        <taxon>Anthemideae</taxon>
        <taxon>Artemisiinae</taxon>
        <taxon>Artemisia</taxon>
    </lineage>
</organism>
<evidence type="ECO:0000313" key="2">
    <source>
        <dbReference type="EMBL" id="PWA52541.1"/>
    </source>
</evidence>
<evidence type="ECO:0000259" key="1">
    <source>
        <dbReference type="SMART" id="SM00597"/>
    </source>
</evidence>
<dbReference type="SMART" id="SM00597">
    <property type="entry name" value="ZnF_TTF"/>
    <property type="match status" value="1"/>
</dbReference>
<accession>A0A2U1LU78</accession>
<dbReference type="InterPro" id="IPR008906">
    <property type="entry name" value="HATC_C_dom"/>
</dbReference>
<dbReference type="InterPro" id="IPR006580">
    <property type="entry name" value="Znf_TTF"/>
</dbReference>
<dbReference type="InterPro" id="IPR012337">
    <property type="entry name" value="RNaseH-like_sf"/>
</dbReference>
<evidence type="ECO:0000313" key="3">
    <source>
        <dbReference type="Proteomes" id="UP000245207"/>
    </source>
</evidence>
<dbReference type="AlphaFoldDB" id="A0A2U1LU78"/>
<dbReference type="Proteomes" id="UP000245207">
    <property type="component" value="Unassembled WGS sequence"/>
</dbReference>
<keyword evidence="3" id="KW-1185">Reference proteome</keyword>